<dbReference type="InterPro" id="IPR029063">
    <property type="entry name" value="SAM-dependent_MTases_sf"/>
</dbReference>
<dbReference type="InterPro" id="IPR050078">
    <property type="entry name" value="Ribosomal_L11_MeTrfase_PrmA"/>
</dbReference>
<keyword evidence="7" id="KW-0689">Ribosomal protein</keyword>
<dbReference type="EC" id="2.1.1.-" evidence="6"/>
<gene>
    <name evidence="6 7" type="primary">prmA</name>
    <name evidence="7" type="ORF">GCM10023187_36990</name>
</gene>
<evidence type="ECO:0000313" key="8">
    <source>
        <dbReference type="Proteomes" id="UP001500936"/>
    </source>
</evidence>
<evidence type="ECO:0000313" key="7">
    <source>
        <dbReference type="EMBL" id="GAA4411335.1"/>
    </source>
</evidence>
<feature type="binding site" evidence="6">
    <location>
        <position position="147"/>
    </location>
    <ligand>
        <name>S-adenosyl-L-methionine</name>
        <dbReference type="ChEBI" id="CHEBI:59789"/>
    </ligand>
</feature>
<dbReference type="PANTHER" id="PTHR43648:SF1">
    <property type="entry name" value="ELECTRON TRANSFER FLAVOPROTEIN BETA SUBUNIT LYSINE METHYLTRANSFERASE"/>
    <property type="match status" value="1"/>
</dbReference>
<feature type="binding site" evidence="6">
    <location>
        <position position="126"/>
    </location>
    <ligand>
        <name>S-adenosyl-L-methionine</name>
        <dbReference type="ChEBI" id="CHEBI:59789"/>
    </ligand>
</feature>
<dbReference type="NCBIfam" id="NF001785">
    <property type="entry name" value="PRK00517.2-2"/>
    <property type="match status" value="1"/>
</dbReference>
<name>A0ABP8KMY6_9BACT</name>
<accession>A0ABP8KMY6</accession>
<evidence type="ECO:0000256" key="3">
    <source>
        <dbReference type="ARBA" id="ARBA00022603"/>
    </source>
</evidence>
<dbReference type="GO" id="GO:0008168">
    <property type="term" value="F:methyltransferase activity"/>
    <property type="evidence" value="ECO:0007669"/>
    <property type="project" value="UniProtKB-KW"/>
</dbReference>
<proteinExistence type="inferred from homology"/>
<dbReference type="SUPFAM" id="SSF53335">
    <property type="entry name" value="S-adenosyl-L-methionine-dependent methyltransferases"/>
    <property type="match status" value="1"/>
</dbReference>
<keyword evidence="5 6" id="KW-0949">S-adenosyl-L-methionine</keyword>
<comment type="catalytic activity">
    <reaction evidence="6">
        <text>L-lysyl-[protein] + 3 S-adenosyl-L-methionine = N(6),N(6),N(6)-trimethyl-L-lysyl-[protein] + 3 S-adenosyl-L-homocysteine + 3 H(+)</text>
        <dbReference type="Rhea" id="RHEA:54192"/>
        <dbReference type="Rhea" id="RHEA-COMP:9752"/>
        <dbReference type="Rhea" id="RHEA-COMP:13826"/>
        <dbReference type="ChEBI" id="CHEBI:15378"/>
        <dbReference type="ChEBI" id="CHEBI:29969"/>
        <dbReference type="ChEBI" id="CHEBI:57856"/>
        <dbReference type="ChEBI" id="CHEBI:59789"/>
        <dbReference type="ChEBI" id="CHEBI:61961"/>
    </reaction>
</comment>
<dbReference type="CDD" id="cd02440">
    <property type="entry name" value="AdoMet_MTases"/>
    <property type="match status" value="1"/>
</dbReference>
<dbReference type="PANTHER" id="PTHR43648">
    <property type="entry name" value="ELECTRON TRANSFER FLAVOPROTEIN BETA SUBUNIT LYSINE METHYLTRANSFERASE"/>
    <property type="match status" value="1"/>
</dbReference>
<dbReference type="InterPro" id="IPR004498">
    <property type="entry name" value="Ribosomal_PrmA_MeTrfase"/>
</dbReference>
<feature type="binding site" evidence="6">
    <location>
        <position position="169"/>
    </location>
    <ligand>
        <name>S-adenosyl-L-methionine</name>
        <dbReference type="ChEBI" id="CHEBI:59789"/>
    </ligand>
</feature>
<dbReference type="HAMAP" id="MF_00735">
    <property type="entry name" value="Methyltr_PrmA"/>
    <property type="match status" value="1"/>
</dbReference>
<keyword evidence="3 6" id="KW-0489">Methyltransferase</keyword>
<evidence type="ECO:0000256" key="4">
    <source>
        <dbReference type="ARBA" id="ARBA00022679"/>
    </source>
</evidence>
<keyword evidence="8" id="KW-1185">Reference proteome</keyword>
<feature type="binding site" evidence="6">
    <location>
        <position position="212"/>
    </location>
    <ligand>
        <name>S-adenosyl-L-methionine</name>
        <dbReference type="ChEBI" id="CHEBI:59789"/>
    </ligand>
</feature>
<dbReference type="GO" id="GO:0032259">
    <property type="term" value="P:methylation"/>
    <property type="evidence" value="ECO:0007669"/>
    <property type="project" value="UniProtKB-KW"/>
</dbReference>
<organism evidence="7 8">
    <name type="scientific">Nibrella viscosa</name>
    <dbReference type="NCBI Taxonomy" id="1084524"/>
    <lineage>
        <taxon>Bacteria</taxon>
        <taxon>Pseudomonadati</taxon>
        <taxon>Bacteroidota</taxon>
        <taxon>Cytophagia</taxon>
        <taxon>Cytophagales</taxon>
        <taxon>Spirosomataceae</taxon>
        <taxon>Nibrella</taxon>
    </lineage>
</organism>
<keyword evidence="7" id="KW-0687">Ribonucleoprotein</keyword>
<dbReference type="RefSeq" id="WP_345269394.1">
    <property type="nucleotide sequence ID" value="NZ_BAABHB010000008.1"/>
</dbReference>
<dbReference type="PIRSF" id="PIRSF000401">
    <property type="entry name" value="RPL11_MTase"/>
    <property type="match status" value="1"/>
</dbReference>
<protein>
    <recommendedName>
        <fullName evidence="6">Ribosomal protein L11 methyltransferase</fullName>
        <shortName evidence="6">L11 Mtase</shortName>
        <ecNumber evidence="6">2.1.1.-</ecNumber>
    </recommendedName>
</protein>
<evidence type="ECO:0000256" key="6">
    <source>
        <dbReference type="HAMAP-Rule" id="MF_00735"/>
    </source>
</evidence>
<keyword evidence="2 6" id="KW-0963">Cytoplasm</keyword>
<dbReference type="EMBL" id="BAABHB010000008">
    <property type="protein sequence ID" value="GAA4411335.1"/>
    <property type="molecule type" value="Genomic_DNA"/>
</dbReference>
<sequence>MNYIELQVTVSPEFSDILMAELAELGYESFVETEEGLNAYVLESDFDASALADLVTKYERQTAIAYQFSTLEKQNWNEEWERNYQPIEVAGLVRVRASFHKPDERYAYDMLINPKMSFGTGHHETTAMMLEHQLAIDHTGKTVLDVGSGTGILAIMAIKRGAAKALAFDIEEWAVENARENAELNHCPQIEVFQGTIADVDPTNRYDVVLANINRNVLLAEIPLYANLLHTGGTLLVSGFYEHDSPDIEQKAIEAGLTISGKQIRNQWASLRFTK</sequence>
<dbReference type="Pfam" id="PF06325">
    <property type="entry name" value="PrmA"/>
    <property type="match status" value="1"/>
</dbReference>
<evidence type="ECO:0000256" key="1">
    <source>
        <dbReference type="ARBA" id="ARBA00009741"/>
    </source>
</evidence>
<comment type="similarity">
    <text evidence="1 6">Belongs to the methyltransferase superfamily. PrmA family.</text>
</comment>
<evidence type="ECO:0000256" key="2">
    <source>
        <dbReference type="ARBA" id="ARBA00022490"/>
    </source>
</evidence>
<evidence type="ECO:0000256" key="5">
    <source>
        <dbReference type="ARBA" id="ARBA00022691"/>
    </source>
</evidence>
<dbReference type="Proteomes" id="UP001500936">
    <property type="component" value="Unassembled WGS sequence"/>
</dbReference>
<comment type="function">
    <text evidence="6">Methylates ribosomal protein L11.</text>
</comment>
<comment type="subcellular location">
    <subcellularLocation>
        <location evidence="6">Cytoplasm</location>
    </subcellularLocation>
</comment>
<dbReference type="Gene3D" id="3.40.50.150">
    <property type="entry name" value="Vaccinia Virus protein VP39"/>
    <property type="match status" value="1"/>
</dbReference>
<keyword evidence="4 6" id="KW-0808">Transferase</keyword>
<comment type="caution">
    <text evidence="7">The sequence shown here is derived from an EMBL/GenBank/DDBJ whole genome shotgun (WGS) entry which is preliminary data.</text>
</comment>
<reference evidence="8" key="1">
    <citation type="journal article" date="2019" name="Int. J. Syst. Evol. Microbiol.">
        <title>The Global Catalogue of Microorganisms (GCM) 10K type strain sequencing project: providing services to taxonomists for standard genome sequencing and annotation.</title>
        <authorList>
            <consortium name="The Broad Institute Genomics Platform"/>
            <consortium name="The Broad Institute Genome Sequencing Center for Infectious Disease"/>
            <person name="Wu L."/>
            <person name="Ma J."/>
        </authorList>
    </citation>
    <scope>NUCLEOTIDE SEQUENCE [LARGE SCALE GENOMIC DNA]</scope>
    <source>
        <strain evidence="8">JCM 17925</strain>
    </source>
</reference>
<dbReference type="GO" id="GO:0005840">
    <property type="term" value="C:ribosome"/>
    <property type="evidence" value="ECO:0007669"/>
    <property type="project" value="UniProtKB-KW"/>
</dbReference>